<evidence type="ECO:0000313" key="2">
    <source>
        <dbReference type="Proteomes" id="UP000016480"/>
    </source>
</evidence>
<organism evidence="1 2">
    <name type="scientific">Pseudoalteromonas rubra</name>
    <dbReference type="NCBI Taxonomy" id="43658"/>
    <lineage>
        <taxon>Bacteria</taxon>
        <taxon>Pseudomonadati</taxon>
        <taxon>Pseudomonadota</taxon>
        <taxon>Gammaproteobacteria</taxon>
        <taxon>Alteromonadales</taxon>
        <taxon>Pseudoalteromonadaceae</taxon>
        <taxon>Pseudoalteromonas</taxon>
    </lineage>
</organism>
<reference evidence="1 2" key="1">
    <citation type="journal article" date="2012" name="J. Bacteriol.">
        <title>Genome sequence of the cycloprodigiosin-producing bacterial strain Pseudoalteromonas rubra ATCC 29570(T).</title>
        <authorList>
            <person name="Xie B.B."/>
            <person name="Shu Y.L."/>
            <person name="Qin Q.L."/>
            <person name="Rong J.C."/>
            <person name="Zhang X.Y."/>
            <person name="Chen X.L."/>
            <person name="Zhou B.C."/>
            <person name="Zhang Y.Z."/>
        </authorList>
    </citation>
    <scope>NUCLEOTIDE SEQUENCE [LARGE SCALE GENOMIC DNA]</scope>
    <source>
        <strain evidence="1 2">DSM 6842</strain>
    </source>
</reference>
<dbReference type="EMBL" id="AHCD03000044">
    <property type="protein sequence ID" value="KAF7781628.1"/>
    <property type="molecule type" value="Genomic_DNA"/>
</dbReference>
<dbReference type="Proteomes" id="UP000016480">
    <property type="component" value="Unassembled WGS sequence"/>
</dbReference>
<comment type="caution">
    <text evidence="1">The sequence shown here is derived from an EMBL/GenBank/DDBJ whole genome shotgun (WGS) entry which is preliminary data.</text>
</comment>
<protein>
    <submittedName>
        <fullName evidence="1">Uncharacterized protein</fullName>
    </submittedName>
</protein>
<dbReference type="AlphaFoldDB" id="A0A8T0C300"/>
<sequence>MGRMIIYIFTVVYSSMSAAERLLSAETDASKFYEGFREFVLANERNKVSELFAYPLSNQVKTKADLLEQYETAFTEHLVSIIKCTYTLEHVGWRGYMLPAGVLWIDGNYFGDIEPIKGSPSYVEDIKAKLADTQNWYMRVQGVNQGVGKCENAS</sequence>
<proteinExistence type="predicted"/>
<gene>
    <name evidence="1" type="ORF">PRUB_b0915</name>
</gene>
<name>A0A8T0C300_9GAMM</name>
<evidence type="ECO:0000313" key="1">
    <source>
        <dbReference type="EMBL" id="KAF7781628.1"/>
    </source>
</evidence>
<accession>A0A8T0C300</accession>